<gene>
    <name evidence="2" type="ORF">HQ603_04170</name>
</gene>
<dbReference type="EMBL" id="JABUBU010000001">
    <property type="protein sequence ID" value="MBY6365950.1"/>
    <property type="molecule type" value="Genomic_DNA"/>
</dbReference>
<dbReference type="RefSeq" id="WP_222683060.1">
    <property type="nucleotide sequence ID" value="NZ_JABUBT010000022.1"/>
</dbReference>
<name>A0ABS7P0N6_9NOCA</name>
<proteinExistence type="predicted"/>
<evidence type="ECO:0008006" key="4">
    <source>
        <dbReference type="Google" id="ProtNLM"/>
    </source>
</evidence>
<evidence type="ECO:0000313" key="3">
    <source>
        <dbReference type="Proteomes" id="UP000825228"/>
    </source>
</evidence>
<keyword evidence="3" id="KW-1185">Reference proteome</keyword>
<dbReference type="Proteomes" id="UP000825228">
    <property type="component" value="Unassembled WGS sequence"/>
</dbReference>
<protein>
    <recommendedName>
        <fullName evidence="4">Secreted protein</fullName>
    </recommendedName>
</protein>
<organism evidence="2 3">
    <name type="scientific">Rhodococcoides corynebacterioides</name>
    <dbReference type="NCBI Taxonomy" id="53972"/>
    <lineage>
        <taxon>Bacteria</taxon>
        <taxon>Bacillati</taxon>
        <taxon>Actinomycetota</taxon>
        <taxon>Actinomycetes</taxon>
        <taxon>Mycobacteriales</taxon>
        <taxon>Nocardiaceae</taxon>
        <taxon>Rhodococcoides</taxon>
    </lineage>
</organism>
<feature type="region of interest" description="Disordered" evidence="1">
    <location>
        <begin position="25"/>
        <end position="58"/>
    </location>
</feature>
<evidence type="ECO:0000313" key="2">
    <source>
        <dbReference type="EMBL" id="MBY6365950.1"/>
    </source>
</evidence>
<reference evidence="2 3" key="1">
    <citation type="submission" date="2020-06" db="EMBL/GenBank/DDBJ databases">
        <title>Taxonomy, biology and ecology of Rhodococcus bacteria occurring in California pistachio and other woody hosts as revealed by genome sequence analyses.</title>
        <authorList>
            <person name="Gai Y."/>
            <person name="Riely B."/>
        </authorList>
    </citation>
    <scope>NUCLEOTIDE SEQUENCE [LARGE SCALE GENOMIC DNA]</scope>
    <source>
        <strain evidence="2 3">BP-281</strain>
    </source>
</reference>
<sequence length="58" mass="5733">MMSSGLLVASLTLVLVAVVATASAVRSGGRCAPTGPPRSHAVDGTRNGGTRSDDTGLH</sequence>
<evidence type="ECO:0000256" key="1">
    <source>
        <dbReference type="SAM" id="MobiDB-lite"/>
    </source>
</evidence>
<comment type="caution">
    <text evidence="2">The sequence shown here is derived from an EMBL/GenBank/DDBJ whole genome shotgun (WGS) entry which is preliminary data.</text>
</comment>
<accession>A0ABS7P0N6</accession>